<dbReference type="Gene3D" id="3.40.50.720">
    <property type="entry name" value="NAD(P)-binding Rossmann-like Domain"/>
    <property type="match status" value="1"/>
</dbReference>
<keyword evidence="2" id="KW-1185">Reference proteome</keyword>
<accession>A0AAD7UDA7</accession>
<proteinExistence type="predicted"/>
<dbReference type="PANTHER" id="PTHR43544:SF12">
    <property type="entry name" value="NAD(P)-BINDING ROSSMANN-FOLD SUPERFAMILY PROTEIN"/>
    <property type="match status" value="1"/>
</dbReference>
<dbReference type="InterPro" id="IPR002347">
    <property type="entry name" value="SDR_fam"/>
</dbReference>
<evidence type="ECO:0000313" key="1">
    <source>
        <dbReference type="EMBL" id="KAJ8603008.1"/>
    </source>
</evidence>
<dbReference type="GO" id="GO:0016491">
    <property type="term" value="F:oxidoreductase activity"/>
    <property type="evidence" value="ECO:0007669"/>
    <property type="project" value="TreeGrafter"/>
</dbReference>
<dbReference type="PRINTS" id="PR00081">
    <property type="entry name" value="GDHRDH"/>
</dbReference>
<organism evidence="1 2">
    <name type="scientific">Chrysophaeum taylorii</name>
    <dbReference type="NCBI Taxonomy" id="2483200"/>
    <lineage>
        <taxon>Eukaryota</taxon>
        <taxon>Sar</taxon>
        <taxon>Stramenopiles</taxon>
        <taxon>Ochrophyta</taxon>
        <taxon>Pelagophyceae</taxon>
        <taxon>Pelagomonadales</taxon>
        <taxon>Pelagomonadaceae</taxon>
        <taxon>Chrysophaeum</taxon>
    </lineage>
</organism>
<gene>
    <name evidence="1" type="ORF">CTAYLR_001547</name>
</gene>
<evidence type="ECO:0008006" key="3">
    <source>
        <dbReference type="Google" id="ProtNLM"/>
    </source>
</evidence>
<dbReference type="InterPro" id="IPR051468">
    <property type="entry name" value="Fungal_SecMetab_SDRs"/>
</dbReference>
<dbReference type="Proteomes" id="UP001230188">
    <property type="component" value="Unassembled WGS sequence"/>
</dbReference>
<dbReference type="GO" id="GO:0005737">
    <property type="term" value="C:cytoplasm"/>
    <property type="evidence" value="ECO:0007669"/>
    <property type="project" value="TreeGrafter"/>
</dbReference>
<dbReference type="SUPFAM" id="SSF51735">
    <property type="entry name" value="NAD(P)-binding Rossmann-fold domains"/>
    <property type="match status" value="1"/>
</dbReference>
<evidence type="ECO:0000313" key="2">
    <source>
        <dbReference type="Proteomes" id="UP001230188"/>
    </source>
</evidence>
<name>A0AAD7UDA7_9STRA</name>
<dbReference type="InterPro" id="IPR036291">
    <property type="entry name" value="NAD(P)-bd_dom_sf"/>
</dbReference>
<comment type="caution">
    <text evidence="1">The sequence shown here is derived from an EMBL/GenBank/DDBJ whole genome shotgun (WGS) entry which is preliminary data.</text>
</comment>
<dbReference type="PANTHER" id="PTHR43544">
    <property type="entry name" value="SHORT-CHAIN DEHYDROGENASE/REDUCTASE"/>
    <property type="match status" value="1"/>
</dbReference>
<dbReference type="Pfam" id="PF00106">
    <property type="entry name" value="adh_short"/>
    <property type="match status" value="1"/>
</dbReference>
<protein>
    <recommendedName>
        <fullName evidence="3">SDR family NAD(P)-dependent oxidoreductase</fullName>
    </recommendedName>
</protein>
<sequence length="206" mass="22395">MPCSSSRARAGALVPSSARSCLNALRALSGHDRVRAIEVDVADVVSVKRLGEQIDRCDVFINNAGVLHDATHRPERSVAEIDPEWLLRSFAVNAGGAVLMTQALATSLRRPAKARPTVVANLSARVGSITDNRGWYSYRMSKSALNMATKCLSIELKRLGTIVVSLHPGTTDTDLSAPYQRNVARDKLFDRSFTAHQLLTIIDGLE</sequence>
<dbReference type="EMBL" id="JAQMWT010000362">
    <property type="protein sequence ID" value="KAJ8603008.1"/>
    <property type="molecule type" value="Genomic_DNA"/>
</dbReference>
<dbReference type="AlphaFoldDB" id="A0AAD7UDA7"/>
<reference evidence="1" key="1">
    <citation type="submission" date="2023-01" db="EMBL/GenBank/DDBJ databases">
        <title>Metagenome sequencing of chrysophaentin producing Chrysophaeum taylorii.</title>
        <authorList>
            <person name="Davison J."/>
            <person name="Bewley C."/>
        </authorList>
    </citation>
    <scope>NUCLEOTIDE SEQUENCE</scope>
    <source>
        <strain evidence="1">NIES-1699</strain>
    </source>
</reference>